<evidence type="ECO:0000256" key="1">
    <source>
        <dbReference type="ARBA" id="ARBA00023002"/>
    </source>
</evidence>
<dbReference type="EMBL" id="CAFBMX010000002">
    <property type="protein sequence ID" value="CAB4919108.1"/>
    <property type="molecule type" value="Genomic_DNA"/>
</dbReference>
<evidence type="ECO:0000259" key="2">
    <source>
        <dbReference type="Pfam" id="PF00465"/>
    </source>
</evidence>
<dbReference type="AlphaFoldDB" id="A0A6J7HID8"/>
<dbReference type="PANTHER" id="PTHR11496:SF83">
    <property type="entry name" value="HYDROXYACID-OXOACID TRANSHYDROGENASE, MITOCHONDRIAL"/>
    <property type="match status" value="1"/>
</dbReference>
<reference evidence="4" key="1">
    <citation type="submission" date="2020-05" db="EMBL/GenBank/DDBJ databases">
        <authorList>
            <person name="Chiriac C."/>
            <person name="Salcher M."/>
            <person name="Ghai R."/>
            <person name="Kavagutti S V."/>
        </authorList>
    </citation>
    <scope>NUCLEOTIDE SEQUENCE</scope>
</reference>
<accession>A0A6J7HID8</accession>
<dbReference type="Gene3D" id="1.20.1090.10">
    <property type="entry name" value="Dehydroquinate synthase-like - alpha domain"/>
    <property type="match status" value="1"/>
</dbReference>
<dbReference type="GO" id="GO:0004022">
    <property type="term" value="F:alcohol dehydrogenase (NAD+) activity"/>
    <property type="evidence" value="ECO:0007669"/>
    <property type="project" value="TreeGrafter"/>
</dbReference>
<evidence type="ECO:0000259" key="3">
    <source>
        <dbReference type="Pfam" id="PF25137"/>
    </source>
</evidence>
<dbReference type="InterPro" id="IPR039697">
    <property type="entry name" value="Alcohol_dehydrogenase_Fe"/>
</dbReference>
<dbReference type="Pfam" id="PF00465">
    <property type="entry name" value="Fe-ADH"/>
    <property type="match status" value="1"/>
</dbReference>
<dbReference type="PANTHER" id="PTHR11496">
    <property type="entry name" value="ALCOHOL DEHYDROGENASE"/>
    <property type="match status" value="1"/>
</dbReference>
<protein>
    <submittedName>
        <fullName evidence="4">Unannotated protein</fullName>
    </submittedName>
</protein>
<dbReference type="Pfam" id="PF25137">
    <property type="entry name" value="ADH_Fe_C"/>
    <property type="match status" value="1"/>
</dbReference>
<dbReference type="SUPFAM" id="SSF56796">
    <property type="entry name" value="Dehydroquinate synthase-like"/>
    <property type="match status" value="1"/>
</dbReference>
<organism evidence="4">
    <name type="scientific">freshwater metagenome</name>
    <dbReference type="NCBI Taxonomy" id="449393"/>
    <lineage>
        <taxon>unclassified sequences</taxon>
        <taxon>metagenomes</taxon>
        <taxon>ecological metagenomes</taxon>
    </lineage>
</organism>
<name>A0A6J7HID8_9ZZZZ</name>
<feature type="domain" description="Fe-containing alcohol dehydrogenase-like C-terminal" evidence="3">
    <location>
        <begin position="156"/>
        <end position="331"/>
    </location>
</feature>
<keyword evidence="1" id="KW-0560">Oxidoreductase</keyword>
<proteinExistence type="predicted"/>
<feature type="domain" description="Alcohol dehydrogenase iron-type/glycerol dehydrogenase GldA" evidence="2">
    <location>
        <begin position="14"/>
        <end position="121"/>
    </location>
</feature>
<dbReference type="InterPro" id="IPR001670">
    <property type="entry name" value="ADH_Fe/GldA"/>
</dbReference>
<dbReference type="GO" id="GO:0046872">
    <property type="term" value="F:metal ion binding"/>
    <property type="evidence" value="ECO:0007669"/>
    <property type="project" value="InterPro"/>
</dbReference>
<evidence type="ECO:0000313" key="4">
    <source>
        <dbReference type="EMBL" id="CAB4919108.1"/>
    </source>
</evidence>
<dbReference type="InterPro" id="IPR056798">
    <property type="entry name" value="ADH_Fe_C"/>
</dbReference>
<dbReference type="Gene3D" id="3.40.50.1970">
    <property type="match status" value="1"/>
</dbReference>
<gene>
    <name evidence="4" type="ORF">UFOPK3674_00429</name>
</gene>
<sequence length="332" mass="34563">MPEDFTWRDGDRTIRFGRTALDDAPKLLGEGYLLLASARAAAAAPALVDAAGRVCTIGPGRVDDLAGDLLDEVRAARPTAIVALGGGRVIDTGKALGAALGGDVPVAAVPTTLSAAEMTWVHRQARGAPAGTTGLRPRLVLNDPQLSASQEEPDLAASAANAFAHAVEGAMTAIASPVPTLAAHDAARRLAAGMRDGARVDRDALALGALLAGYAIDANWYGLHHVMSQTLVRETGAGHGAVNAALLPVTAAALRRRQPEAFALIDEAIGEQVEEVAQRLARRAQAIRLRDLGIDEDQLAHCAELAATRPEVALTPSPAGPREMHQLYLEAW</sequence>